<sequence length="125" mass="14493">MKRLIVIVALMLFLKPIYPVLEYILQYDYIATELCKNTNKPELECNGKCHLVAELAKTAADEKPMKSDKKNNLKQITQVLFFQDIEALSVRQIYYHNTTSFGYNYANLYFHTADCSVFRPPIFSA</sequence>
<comment type="caution">
    <text evidence="1">The sequence shown here is derived from an EMBL/GenBank/DDBJ whole genome shotgun (WGS) entry which is preliminary data.</text>
</comment>
<evidence type="ECO:0000313" key="1">
    <source>
        <dbReference type="EMBL" id="MFD2910067.1"/>
    </source>
</evidence>
<dbReference type="Proteomes" id="UP001597549">
    <property type="component" value="Unassembled WGS sequence"/>
</dbReference>
<dbReference type="RefSeq" id="WP_379809186.1">
    <property type="nucleotide sequence ID" value="NZ_JBHUOL010000022.1"/>
</dbReference>
<evidence type="ECO:0000313" key="2">
    <source>
        <dbReference type="Proteomes" id="UP001597549"/>
    </source>
</evidence>
<proteinExistence type="predicted"/>
<keyword evidence="2" id="KW-1185">Reference proteome</keyword>
<gene>
    <name evidence="1" type="ORF">ACFSX9_15140</name>
</gene>
<organism evidence="1 2">
    <name type="scientific">Flavobacterium ardleyense</name>
    <dbReference type="NCBI Taxonomy" id="2038737"/>
    <lineage>
        <taxon>Bacteria</taxon>
        <taxon>Pseudomonadati</taxon>
        <taxon>Bacteroidota</taxon>
        <taxon>Flavobacteriia</taxon>
        <taxon>Flavobacteriales</taxon>
        <taxon>Flavobacteriaceae</taxon>
        <taxon>Flavobacterium</taxon>
    </lineage>
</organism>
<name>A0ABW5ZF32_9FLAO</name>
<accession>A0ABW5ZF32</accession>
<protein>
    <submittedName>
        <fullName evidence="1">Uncharacterized protein</fullName>
    </submittedName>
</protein>
<dbReference type="EMBL" id="JBHUOL010000022">
    <property type="protein sequence ID" value="MFD2910067.1"/>
    <property type="molecule type" value="Genomic_DNA"/>
</dbReference>
<reference evidence="2" key="1">
    <citation type="journal article" date="2019" name="Int. J. Syst. Evol. Microbiol.">
        <title>The Global Catalogue of Microorganisms (GCM) 10K type strain sequencing project: providing services to taxonomists for standard genome sequencing and annotation.</title>
        <authorList>
            <consortium name="The Broad Institute Genomics Platform"/>
            <consortium name="The Broad Institute Genome Sequencing Center for Infectious Disease"/>
            <person name="Wu L."/>
            <person name="Ma J."/>
        </authorList>
    </citation>
    <scope>NUCLEOTIDE SEQUENCE [LARGE SCALE GENOMIC DNA]</scope>
    <source>
        <strain evidence="2">KCTC 52644</strain>
    </source>
</reference>